<dbReference type="AlphaFoldDB" id="A0A8H3PHN9"/>
<dbReference type="Proteomes" id="UP000664203">
    <property type="component" value="Unassembled WGS sequence"/>
</dbReference>
<sequence length="227" mass="24818">MVAPGQGWNVPWNAVPSPTEAGGEDEAPSAAAEEGPLYLLVKYDSRPFPDPIGAENNGERGASYTVVSGILPSDPYPTVMAKIWHRLKGTDGSHNPYPIVPTAQIDYVDIRFGVIAAHAPGFLGRRKIEEDNVGDLMCYLRQRTGGDDVLEVFLVPMNEQDAQEHIPKSFGDWMIERATHGKNGIGGEALDDQFVGTYQEWMSETGFVEQGEEQKDTVEGNDVEAKV</sequence>
<evidence type="ECO:0000256" key="1">
    <source>
        <dbReference type="SAM" id="MobiDB-lite"/>
    </source>
</evidence>
<feature type="region of interest" description="Disordered" evidence="1">
    <location>
        <begin position="1"/>
        <end position="30"/>
    </location>
</feature>
<comment type="caution">
    <text evidence="2">The sequence shown here is derived from an EMBL/GenBank/DDBJ whole genome shotgun (WGS) entry which is preliminary data.</text>
</comment>
<accession>A0A8H3PHN9</accession>
<name>A0A8H3PHN9_9LECA</name>
<organism evidence="2 3">
    <name type="scientific">Alectoria fallacina</name>
    <dbReference type="NCBI Taxonomy" id="1903189"/>
    <lineage>
        <taxon>Eukaryota</taxon>
        <taxon>Fungi</taxon>
        <taxon>Dikarya</taxon>
        <taxon>Ascomycota</taxon>
        <taxon>Pezizomycotina</taxon>
        <taxon>Lecanoromycetes</taxon>
        <taxon>OSLEUM clade</taxon>
        <taxon>Lecanoromycetidae</taxon>
        <taxon>Lecanorales</taxon>
        <taxon>Lecanorineae</taxon>
        <taxon>Parmeliaceae</taxon>
        <taxon>Alectoria</taxon>
    </lineage>
</organism>
<dbReference type="EMBL" id="CAJPDR010000605">
    <property type="protein sequence ID" value="CAF9940519.1"/>
    <property type="molecule type" value="Genomic_DNA"/>
</dbReference>
<gene>
    <name evidence="2" type="ORF">ALECFALPRED_008699</name>
</gene>
<reference evidence="2" key="1">
    <citation type="submission" date="2021-03" db="EMBL/GenBank/DDBJ databases">
        <authorList>
            <person name="Tagirdzhanova G."/>
        </authorList>
    </citation>
    <scope>NUCLEOTIDE SEQUENCE</scope>
</reference>
<evidence type="ECO:0000313" key="2">
    <source>
        <dbReference type="EMBL" id="CAF9940519.1"/>
    </source>
</evidence>
<dbReference type="OrthoDB" id="10387517at2759"/>
<proteinExistence type="predicted"/>
<protein>
    <submittedName>
        <fullName evidence="2">Uncharacterized protein</fullName>
    </submittedName>
</protein>
<evidence type="ECO:0000313" key="3">
    <source>
        <dbReference type="Proteomes" id="UP000664203"/>
    </source>
</evidence>
<keyword evidence="3" id="KW-1185">Reference proteome</keyword>